<organism evidence="1 2">
    <name type="scientific">Sistotremastrum niveocremeum HHB9708</name>
    <dbReference type="NCBI Taxonomy" id="1314777"/>
    <lineage>
        <taxon>Eukaryota</taxon>
        <taxon>Fungi</taxon>
        <taxon>Dikarya</taxon>
        <taxon>Basidiomycota</taxon>
        <taxon>Agaricomycotina</taxon>
        <taxon>Agaricomycetes</taxon>
        <taxon>Sistotremastrales</taxon>
        <taxon>Sistotremastraceae</taxon>
        <taxon>Sertulicium</taxon>
        <taxon>Sertulicium niveocremeum</taxon>
    </lineage>
</organism>
<protein>
    <submittedName>
        <fullName evidence="1">Uncharacterized protein</fullName>
    </submittedName>
</protein>
<dbReference type="Proteomes" id="UP000076722">
    <property type="component" value="Unassembled WGS sequence"/>
</dbReference>
<reference evidence="1 2" key="1">
    <citation type="journal article" date="2016" name="Mol. Biol. Evol.">
        <title>Comparative Genomics of Early-Diverging Mushroom-Forming Fungi Provides Insights into the Origins of Lignocellulose Decay Capabilities.</title>
        <authorList>
            <person name="Nagy L.G."/>
            <person name="Riley R."/>
            <person name="Tritt A."/>
            <person name="Adam C."/>
            <person name="Daum C."/>
            <person name="Floudas D."/>
            <person name="Sun H."/>
            <person name="Yadav J.S."/>
            <person name="Pangilinan J."/>
            <person name="Larsson K.H."/>
            <person name="Matsuura K."/>
            <person name="Barry K."/>
            <person name="Labutti K."/>
            <person name="Kuo R."/>
            <person name="Ohm R.A."/>
            <person name="Bhattacharya S.S."/>
            <person name="Shirouzu T."/>
            <person name="Yoshinaga Y."/>
            <person name="Martin F.M."/>
            <person name="Grigoriev I.V."/>
            <person name="Hibbett D.S."/>
        </authorList>
    </citation>
    <scope>NUCLEOTIDE SEQUENCE [LARGE SCALE GENOMIC DNA]</scope>
    <source>
        <strain evidence="1 2">HHB9708</strain>
    </source>
</reference>
<accession>A0A164X8E2</accession>
<dbReference type="AlphaFoldDB" id="A0A164X8E2"/>
<feature type="non-terminal residue" evidence="1">
    <location>
        <position position="1"/>
    </location>
</feature>
<name>A0A164X8E2_9AGAM</name>
<sequence length="97" mass="10858">GLSEWKSDLETSSWSLDFLRARFPHLHHNLYQQHRRYRSFQAHSAPSPTMQFKFVPSVVAIVSVLMVGVSASPMPVPEAEADPCTISGPHISCRPIT</sequence>
<evidence type="ECO:0000313" key="1">
    <source>
        <dbReference type="EMBL" id="KZS95726.1"/>
    </source>
</evidence>
<proteinExistence type="predicted"/>
<gene>
    <name evidence="1" type="ORF">SISNIDRAFT_451340</name>
</gene>
<dbReference type="EMBL" id="KV419400">
    <property type="protein sequence ID" value="KZS95726.1"/>
    <property type="molecule type" value="Genomic_DNA"/>
</dbReference>
<evidence type="ECO:0000313" key="2">
    <source>
        <dbReference type="Proteomes" id="UP000076722"/>
    </source>
</evidence>
<keyword evidence="2" id="KW-1185">Reference proteome</keyword>